<accession>A0A6C0CYW6</accession>
<proteinExistence type="predicted"/>
<protein>
    <submittedName>
        <fullName evidence="1">Uncharacterized protein</fullName>
    </submittedName>
</protein>
<reference evidence="1" key="1">
    <citation type="journal article" date="2020" name="Nature">
        <title>Giant virus diversity and host interactions through global metagenomics.</title>
        <authorList>
            <person name="Schulz F."/>
            <person name="Roux S."/>
            <person name="Paez-Espino D."/>
            <person name="Jungbluth S."/>
            <person name="Walsh D.A."/>
            <person name="Denef V.J."/>
            <person name="McMahon K.D."/>
            <person name="Konstantinidis K.T."/>
            <person name="Eloe-Fadrosh E.A."/>
            <person name="Kyrpides N.C."/>
            <person name="Woyke T."/>
        </authorList>
    </citation>
    <scope>NUCLEOTIDE SEQUENCE</scope>
    <source>
        <strain evidence="1">GVMAG-M-3300023174-102</strain>
    </source>
</reference>
<sequence length="75" mass="9038">MSDKSLNMNRVDIMYNKLVNCNKTVLDYMFSDQEYTFWRLCALFSTDEATKGTFEEFKTVLRKFLQTHPQYNYTL</sequence>
<dbReference type="AlphaFoldDB" id="A0A6C0CYW6"/>
<organism evidence="1">
    <name type="scientific">viral metagenome</name>
    <dbReference type="NCBI Taxonomy" id="1070528"/>
    <lineage>
        <taxon>unclassified sequences</taxon>
        <taxon>metagenomes</taxon>
        <taxon>organismal metagenomes</taxon>
    </lineage>
</organism>
<dbReference type="EMBL" id="MN739512">
    <property type="protein sequence ID" value="QHT09511.1"/>
    <property type="molecule type" value="Genomic_DNA"/>
</dbReference>
<name>A0A6C0CYW6_9ZZZZ</name>
<evidence type="ECO:0000313" key="1">
    <source>
        <dbReference type="EMBL" id="QHT09511.1"/>
    </source>
</evidence>